<gene>
    <name evidence="4" type="ORF">PJIAN_492</name>
</gene>
<sequence length="459" mass="53116">MATSEKLYQQAEELYDKKQYQEVIDLLTDEVLEQHKEAELYNIRGMALDDQEKYDGAIADYSKTIAINPNLAAAYNNRGLSLYNKGEYEKAIADYDKAIQLNSEYADAYYNQGLAKRESGRELETCIRDFETYLDITPEKNDIWAKRAKDFIIELREKIKDKEVAAIEELTSRIKKLLLTTEGGIAHYTGLSVLRKLILDEDNLFRISEGSFLNDTSEGTELFNYLQYQSFNCKPDGLIAAPFAPKPFIGSFVAEEKYDDLNLWRFYGKEDGVEAQGCAITLKMKDFIEEINLLLTKGQTENNRKIEDDINFYRVAYWDHDTTNPNFHIPGAEKVVEDELNTLMQELKEKVTQYKGEDRPVLEKYLNSIAFLFKSDAYKNENEIRLVIKGIEFEKKCARESNPPKVYIELVNIRNLVKQITLGPKVSKPDEWASAIYYSYDTDSENRPEKILISRLPYK</sequence>
<name>A0A161M5D5_9BACT</name>
<dbReference type="Proteomes" id="UP000076586">
    <property type="component" value="Unassembled WGS sequence"/>
</dbReference>
<evidence type="ECO:0000313" key="5">
    <source>
        <dbReference type="Proteomes" id="UP000076586"/>
    </source>
</evidence>
<evidence type="ECO:0000256" key="2">
    <source>
        <dbReference type="ARBA" id="ARBA00022803"/>
    </source>
</evidence>
<evidence type="ECO:0000256" key="1">
    <source>
        <dbReference type="ARBA" id="ARBA00022737"/>
    </source>
</evidence>
<keyword evidence="2 3" id="KW-0802">TPR repeat</keyword>
<dbReference type="SMART" id="SM00028">
    <property type="entry name" value="TPR"/>
    <property type="match status" value="3"/>
</dbReference>
<feature type="repeat" description="TPR" evidence="3">
    <location>
        <begin position="72"/>
        <end position="105"/>
    </location>
</feature>
<dbReference type="RefSeq" id="WP_068704890.1">
    <property type="nucleotide sequence ID" value="NZ_BDCR01000004.1"/>
</dbReference>
<proteinExistence type="predicted"/>
<dbReference type="PANTHER" id="PTHR44858">
    <property type="entry name" value="TETRATRICOPEPTIDE REPEAT PROTEIN 6"/>
    <property type="match status" value="1"/>
</dbReference>
<dbReference type="EMBL" id="BDCR01000004">
    <property type="protein sequence ID" value="GAT63553.1"/>
    <property type="molecule type" value="Genomic_DNA"/>
</dbReference>
<keyword evidence="1" id="KW-0677">Repeat</keyword>
<dbReference type="InterPro" id="IPR050498">
    <property type="entry name" value="Ycf3"/>
</dbReference>
<reference evidence="5" key="1">
    <citation type="submission" date="2016-04" db="EMBL/GenBank/DDBJ databases">
        <title>Draft genome sequence of Paludibacter jiangxiensis strain NM7.</title>
        <authorList>
            <person name="Qiu Y."/>
            <person name="Matsuura N."/>
            <person name="Ohashi A."/>
            <person name="Tourlousse M.D."/>
            <person name="Sekiguchi Y."/>
        </authorList>
    </citation>
    <scope>NUCLEOTIDE SEQUENCE [LARGE SCALE GENOMIC DNA]</scope>
    <source>
        <strain evidence="5">NM7</strain>
    </source>
</reference>
<protein>
    <submittedName>
        <fullName evidence="4">Tetratricopeptide repeat-containing protein</fullName>
    </submittedName>
</protein>
<dbReference type="Gene3D" id="1.25.40.10">
    <property type="entry name" value="Tetratricopeptide repeat domain"/>
    <property type="match status" value="1"/>
</dbReference>
<dbReference type="OrthoDB" id="1523851at2"/>
<dbReference type="PANTHER" id="PTHR44858:SF1">
    <property type="entry name" value="UDP-N-ACETYLGLUCOSAMINE--PEPTIDE N-ACETYLGLUCOSAMINYLTRANSFERASE SPINDLY-RELATED"/>
    <property type="match status" value="1"/>
</dbReference>
<accession>A0A161M5D5</accession>
<feature type="repeat" description="TPR" evidence="3">
    <location>
        <begin position="38"/>
        <end position="71"/>
    </location>
</feature>
<dbReference type="PROSITE" id="PS50005">
    <property type="entry name" value="TPR"/>
    <property type="match status" value="2"/>
</dbReference>
<dbReference type="InterPro" id="IPR019734">
    <property type="entry name" value="TPR_rpt"/>
</dbReference>
<evidence type="ECO:0000313" key="4">
    <source>
        <dbReference type="EMBL" id="GAT63553.1"/>
    </source>
</evidence>
<dbReference type="Pfam" id="PF00515">
    <property type="entry name" value="TPR_1"/>
    <property type="match status" value="2"/>
</dbReference>
<evidence type="ECO:0000256" key="3">
    <source>
        <dbReference type="PROSITE-ProRule" id="PRU00339"/>
    </source>
</evidence>
<dbReference type="STRING" id="681398.PJIAN_492"/>
<keyword evidence="5" id="KW-1185">Reference proteome</keyword>
<organism evidence="4 5">
    <name type="scientific">Paludibacter jiangxiensis</name>
    <dbReference type="NCBI Taxonomy" id="681398"/>
    <lineage>
        <taxon>Bacteria</taxon>
        <taxon>Pseudomonadati</taxon>
        <taxon>Bacteroidota</taxon>
        <taxon>Bacteroidia</taxon>
        <taxon>Bacteroidales</taxon>
        <taxon>Paludibacteraceae</taxon>
        <taxon>Paludibacter</taxon>
    </lineage>
</organism>
<comment type="caution">
    <text evidence="4">The sequence shown here is derived from an EMBL/GenBank/DDBJ whole genome shotgun (WGS) entry which is preliminary data.</text>
</comment>
<dbReference type="SUPFAM" id="SSF48452">
    <property type="entry name" value="TPR-like"/>
    <property type="match status" value="1"/>
</dbReference>
<dbReference type="PROSITE" id="PS50293">
    <property type="entry name" value="TPR_REGION"/>
    <property type="match status" value="1"/>
</dbReference>
<dbReference type="InterPro" id="IPR011990">
    <property type="entry name" value="TPR-like_helical_dom_sf"/>
</dbReference>
<dbReference type="AlphaFoldDB" id="A0A161M5D5"/>
<reference evidence="5" key="2">
    <citation type="journal article" date="2017" name="Genome Announc.">
        <title>Draft genome sequence of Paludibacter jiangxiensis NM7(T), a propionate-producing fermentative bacterium.</title>
        <authorList>
            <person name="Qiu Y.-L."/>
            <person name="Tourlousse D.M."/>
            <person name="Matsuura N."/>
            <person name="Ohashi A."/>
            <person name="Sekiguchi Y."/>
        </authorList>
    </citation>
    <scope>NUCLEOTIDE SEQUENCE [LARGE SCALE GENOMIC DNA]</scope>
    <source>
        <strain evidence="5">NM7</strain>
    </source>
</reference>